<dbReference type="InterPro" id="IPR011333">
    <property type="entry name" value="SKP1/BTB/POZ_sf"/>
</dbReference>
<dbReference type="SMART" id="SM00225">
    <property type="entry name" value="BTB"/>
    <property type="match status" value="1"/>
</dbReference>
<evidence type="ECO:0000313" key="2">
    <source>
        <dbReference type="EMBL" id="KAK4441916.1"/>
    </source>
</evidence>
<protein>
    <submittedName>
        <fullName evidence="2">BTB/POZ protein</fullName>
    </submittedName>
</protein>
<dbReference type="Pfam" id="PF00651">
    <property type="entry name" value="BTB"/>
    <property type="match status" value="1"/>
</dbReference>
<organism evidence="2 3">
    <name type="scientific">Podospora aff. communis PSN243</name>
    <dbReference type="NCBI Taxonomy" id="3040156"/>
    <lineage>
        <taxon>Eukaryota</taxon>
        <taxon>Fungi</taxon>
        <taxon>Dikarya</taxon>
        <taxon>Ascomycota</taxon>
        <taxon>Pezizomycotina</taxon>
        <taxon>Sordariomycetes</taxon>
        <taxon>Sordariomycetidae</taxon>
        <taxon>Sordariales</taxon>
        <taxon>Podosporaceae</taxon>
        <taxon>Podospora</taxon>
    </lineage>
</organism>
<dbReference type="CDD" id="cd18186">
    <property type="entry name" value="BTB_POZ_ZBTB_KLHL-like"/>
    <property type="match status" value="1"/>
</dbReference>
<dbReference type="Gene3D" id="3.30.710.10">
    <property type="entry name" value="Potassium Channel Kv1.1, Chain A"/>
    <property type="match status" value="1"/>
</dbReference>
<dbReference type="EMBL" id="MU866046">
    <property type="protein sequence ID" value="KAK4441916.1"/>
    <property type="molecule type" value="Genomic_DNA"/>
</dbReference>
<dbReference type="InterPro" id="IPR000210">
    <property type="entry name" value="BTB/POZ_dom"/>
</dbReference>
<comment type="caution">
    <text evidence="2">The sequence shown here is derived from an EMBL/GenBank/DDBJ whole genome shotgun (WGS) entry which is preliminary data.</text>
</comment>
<evidence type="ECO:0000259" key="1">
    <source>
        <dbReference type="PROSITE" id="PS50097"/>
    </source>
</evidence>
<reference evidence="2" key="1">
    <citation type="journal article" date="2023" name="Mol. Phylogenet. Evol.">
        <title>Genome-scale phylogeny and comparative genomics of the fungal order Sordariales.</title>
        <authorList>
            <person name="Hensen N."/>
            <person name="Bonometti L."/>
            <person name="Westerberg I."/>
            <person name="Brannstrom I.O."/>
            <person name="Guillou S."/>
            <person name="Cros-Aarteil S."/>
            <person name="Calhoun S."/>
            <person name="Haridas S."/>
            <person name="Kuo A."/>
            <person name="Mondo S."/>
            <person name="Pangilinan J."/>
            <person name="Riley R."/>
            <person name="LaButti K."/>
            <person name="Andreopoulos B."/>
            <person name="Lipzen A."/>
            <person name="Chen C."/>
            <person name="Yan M."/>
            <person name="Daum C."/>
            <person name="Ng V."/>
            <person name="Clum A."/>
            <person name="Steindorff A."/>
            <person name="Ohm R.A."/>
            <person name="Martin F."/>
            <person name="Silar P."/>
            <person name="Natvig D.O."/>
            <person name="Lalanne C."/>
            <person name="Gautier V."/>
            <person name="Ament-Velasquez S.L."/>
            <person name="Kruys A."/>
            <person name="Hutchinson M.I."/>
            <person name="Powell A.J."/>
            <person name="Barry K."/>
            <person name="Miller A.N."/>
            <person name="Grigoriev I.V."/>
            <person name="Debuchy R."/>
            <person name="Gladieux P."/>
            <person name="Hiltunen Thoren M."/>
            <person name="Johannesson H."/>
        </authorList>
    </citation>
    <scope>NUCLEOTIDE SEQUENCE</scope>
    <source>
        <strain evidence="2">PSN243</strain>
    </source>
</reference>
<dbReference type="PANTHER" id="PTHR24413">
    <property type="entry name" value="SPECKLE-TYPE POZ PROTEIN"/>
    <property type="match status" value="1"/>
</dbReference>
<accession>A0AAV9G2T1</accession>
<dbReference type="PROSITE" id="PS50097">
    <property type="entry name" value="BTB"/>
    <property type="match status" value="1"/>
</dbReference>
<dbReference type="Proteomes" id="UP001321760">
    <property type="component" value="Unassembled WGS sequence"/>
</dbReference>
<sequence length="275" mass="31505">MTEERFQSADQMLLESGLFSDVTVTCGDKTWNLHKNILCSRSVWFEKALGGTYQEATTGHVEIRNFDTESVGWVIRYIYTGTCDISSLNPIPKTKFITCYEVFTVADYFAMDPLADIAINALTADLESRLGPMQLQHQAVDWLEELFEVIRLIYQHMAIDDKTHTRSALCNTILEFVHRARFFLMQNAEFTSFLEEVPVFALDVFRMMRLTGDFLADKPDPQCSYCNREPTMRSGKNFYTHLATKKLKLDACCGSCAGKRNFPSARENWSSQKET</sequence>
<keyword evidence="3" id="KW-1185">Reference proteome</keyword>
<gene>
    <name evidence="2" type="ORF">QBC34DRAFT_419488</name>
</gene>
<name>A0AAV9G2T1_9PEZI</name>
<feature type="domain" description="BTB" evidence="1">
    <location>
        <begin position="20"/>
        <end position="87"/>
    </location>
</feature>
<dbReference type="AlphaFoldDB" id="A0AAV9G2T1"/>
<reference evidence="2" key="2">
    <citation type="submission" date="2023-05" db="EMBL/GenBank/DDBJ databases">
        <authorList>
            <consortium name="Lawrence Berkeley National Laboratory"/>
            <person name="Steindorff A."/>
            <person name="Hensen N."/>
            <person name="Bonometti L."/>
            <person name="Westerberg I."/>
            <person name="Brannstrom I.O."/>
            <person name="Guillou S."/>
            <person name="Cros-Aarteil S."/>
            <person name="Calhoun S."/>
            <person name="Haridas S."/>
            <person name="Kuo A."/>
            <person name="Mondo S."/>
            <person name="Pangilinan J."/>
            <person name="Riley R."/>
            <person name="Labutti K."/>
            <person name="Andreopoulos B."/>
            <person name="Lipzen A."/>
            <person name="Chen C."/>
            <person name="Yanf M."/>
            <person name="Daum C."/>
            <person name="Ng V."/>
            <person name="Clum A."/>
            <person name="Ohm R."/>
            <person name="Martin F."/>
            <person name="Silar P."/>
            <person name="Natvig D."/>
            <person name="Lalanne C."/>
            <person name="Gautier V."/>
            <person name="Ament-Velasquez S.L."/>
            <person name="Kruys A."/>
            <person name="Hutchinson M.I."/>
            <person name="Powell A.J."/>
            <person name="Barry K."/>
            <person name="Miller A.N."/>
            <person name="Grigoriev I.V."/>
            <person name="Debuchy R."/>
            <person name="Gladieux P."/>
            <person name="Thoren M.H."/>
            <person name="Johannesson H."/>
        </authorList>
    </citation>
    <scope>NUCLEOTIDE SEQUENCE</scope>
    <source>
        <strain evidence="2">PSN243</strain>
    </source>
</reference>
<proteinExistence type="predicted"/>
<dbReference type="SUPFAM" id="SSF54695">
    <property type="entry name" value="POZ domain"/>
    <property type="match status" value="1"/>
</dbReference>
<evidence type="ECO:0000313" key="3">
    <source>
        <dbReference type="Proteomes" id="UP001321760"/>
    </source>
</evidence>